<protein>
    <recommendedName>
        <fullName evidence="5">EGF-like domain-containing protein</fullName>
    </recommendedName>
</protein>
<accession>A0A0G4H7G8</accession>
<sequence>MVISIHPSGFLLVAALCLVSTLLHDGAHGARFNVSRAHKHHQLHQRRRRIHQAPVPPPSPSASLPSPLPPAAFIAASDDRRNGTEYVIAQPVAKYEEDDSSGGFEGVSGEDRLAVSLPVVGREMGERSLEALLRFASGGEHRRLLEGEGGGVGVPEFCQAPRCKTCVETMEVIDIAGVAGLEHLKDTRGKLRYCDECGTDPPFYGHYCCPPGTHGNLRETLGVCVECSDGCTDYGCDPDTGGCRCRPGWQGFRCDQFILPANMGKKPCPFTEHHTVPPDPFPSGHHFGLGPKPPTTTTMPLPPHTQAPVRHRHVKIRLLEPATTTHECPSVETLPPLPDELKHILNRTQLQRLHAVRQVEHAQSNLRHLQEVDRKSREIRERSERMLHEATRRLHELNKTQHGRHLWPPTSAGAAMALRAEEESEIESESESEAESEAETTASEPSDSESFEGDSEEETGPHLLEEDEQEEEDEEQKEAPPLLNPPTKLIAAKRVSSAIHPAVAPPRPAQQQQDTDSGMPPGVVCEGGVCRLVPAKDTPTKEASRPQKIRVYRPPTTIRQEEESEQQEEEAPSESEGESESETLEGESDSESESETRGQAEWVEPQVVMEEQVVDMVEPRVCRVDQAVAAAVCEEYIDI</sequence>
<dbReference type="OrthoDB" id="18487at2759"/>
<dbReference type="InParanoid" id="A0A0G4H7G8"/>
<feature type="region of interest" description="Disordered" evidence="1">
    <location>
        <begin position="414"/>
        <end position="605"/>
    </location>
</feature>
<keyword evidence="4" id="KW-1185">Reference proteome</keyword>
<feature type="compositionally biased region" description="Acidic residues" evidence="1">
    <location>
        <begin position="465"/>
        <end position="476"/>
    </location>
</feature>
<evidence type="ECO:0000313" key="4">
    <source>
        <dbReference type="Proteomes" id="UP000041254"/>
    </source>
</evidence>
<feature type="chain" id="PRO_5005191101" description="EGF-like domain-containing protein" evidence="2">
    <location>
        <begin position="30"/>
        <end position="639"/>
    </location>
</feature>
<dbReference type="InterPro" id="IPR002049">
    <property type="entry name" value="LE_dom"/>
</dbReference>
<feature type="compositionally biased region" description="Pro residues" evidence="1">
    <location>
        <begin position="54"/>
        <end position="67"/>
    </location>
</feature>
<feature type="compositionally biased region" description="Acidic residues" evidence="1">
    <location>
        <begin position="446"/>
        <end position="458"/>
    </location>
</feature>
<name>A0A0G4H7G8_VITBC</name>
<dbReference type="EMBL" id="CDMY01001052">
    <property type="protein sequence ID" value="CEM39813.1"/>
    <property type="molecule type" value="Genomic_DNA"/>
</dbReference>
<gene>
    <name evidence="3" type="ORF">Vbra_19784</name>
</gene>
<evidence type="ECO:0000313" key="3">
    <source>
        <dbReference type="EMBL" id="CEM39813.1"/>
    </source>
</evidence>
<keyword evidence="2" id="KW-0732">Signal</keyword>
<feature type="compositionally biased region" description="Acidic residues" evidence="1">
    <location>
        <begin position="562"/>
        <end position="593"/>
    </location>
</feature>
<dbReference type="VEuPathDB" id="CryptoDB:Vbra_19784"/>
<feature type="compositionally biased region" description="Basic residues" evidence="1">
    <location>
        <begin position="37"/>
        <end position="51"/>
    </location>
</feature>
<evidence type="ECO:0000256" key="2">
    <source>
        <dbReference type="SAM" id="SignalP"/>
    </source>
</evidence>
<feature type="compositionally biased region" description="Acidic residues" evidence="1">
    <location>
        <begin position="422"/>
        <end position="438"/>
    </location>
</feature>
<organism evidence="3 4">
    <name type="scientific">Vitrella brassicaformis (strain CCMP3155)</name>
    <dbReference type="NCBI Taxonomy" id="1169540"/>
    <lineage>
        <taxon>Eukaryota</taxon>
        <taxon>Sar</taxon>
        <taxon>Alveolata</taxon>
        <taxon>Colpodellida</taxon>
        <taxon>Vitrellaceae</taxon>
        <taxon>Vitrella</taxon>
    </lineage>
</organism>
<evidence type="ECO:0000256" key="1">
    <source>
        <dbReference type="SAM" id="MobiDB-lite"/>
    </source>
</evidence>
<dbReference type="AlphaFoldDB" id="A0A0G4H7G8"/>
<proteinExistence type="predicted"/>
<evidence type="ECO:0008006" key="5">
    <source>
        <dbReference type="Google" id="ProtNLM"/>
    </source>
</evidence>
<feature type="signal peptide" evidence="2">
    <location>
        <begin position="1"/>
        <end position="29"/>
    </location>
</feature>
<dbReference type="Proteomes" id="UP000041254">
    <property type="component" value="Unassembled WGS sequence"/>
</dbReference>
<feature type="region of interest" description="Disordered" evidence="1">
    <location>
        <begin position="37"/>
        <end position="67"/>
    </location>
</feature>
<dbReference type="CDD" id="cd00055">
    <property type="entry name" value="EGF_Lam"/>
    <property type="match status" value="1"/>
</dbReference>
<reference evidence="3 4" key="1">
    <citation type="submission" date="2014-11" db="EMBL/GenBank/DDBJ databases">
        <authorList>
            <person name="Zhu J."/>
            <person name="Qi W."/>
            <person name="Song R."/>
        </authorList>
    </citation>
    <scope>NUCLEOTIDE SEQUENCE [LARGE SCALE GENOMIC DNA]</scope>
</reference>